<comment type="caution">
    <text evidence="6">The sequence shown here is derived from an EMBL/GenBank/DDBJ whole genome shotgun (WGS) entry which is preliminary data.</text>
</comment>
<evidence type="ECO:0000259" key="3">
    <source>
        <dbReference type="PROSITE" id="PS50113"/>
    </source>
</evidence>
<feature type="domain" description="PAC" evidence="3">
    <location>
        <begin position="433"/>
        <end position="485"/>
    </location>
</feature>
<dbReference type="InterPro" id="IPR001633">
    <property type="entry name" value="EAL_dom"/>
</dbReference>
<dbReference type="InterPro" id="IPR001610">
    <property type="entry name" value="PAC"/>
</dbReference>
<dbReference type="AlphaFoldDB" id="A0A935MS41"/>
<dbReference type="PANTHER" id="PTHR44757">
    <property type="entry name" value="DIGUANYLATE CYCLASE DGCP"/>
    <property type="match status" value="1"/>
</dbReference>
<dbReference type="InterPro" id="IPR013655">
    <property type="entry name" value="PAS_fold_3"/>
</dbReference>
<dbReference type="SMART" id="SM00091">
    <property type="entry name" value="PAS"/>
    <property type="match status" value="2"/>
</dbReference>
<accession>A0A935MS41</accession>
<dbReference type="Gene3D" id="3.30.450.20">
    <property type="entry name" value="PAS domain"/>
    <property type="match status" value="3"/>
</dbReference>
<keyword evidence="1" id="KW-0175">Coiled coil</keyword>
<dbReference type="CDD" id="cd01949">
    <property type="entry name" value="GGDEF"/>
    <property type="match status" value="1"/>
</dbReference>
<sequence length="1046" mass="117616">MTQKQKILLAFILPALTALAAVWLFVQRSHQELAIERWSNEHRPLVRIIAQSMQERMADASDLLTFTSHLAEFSSLSDIDRIQRTLNGIPPELEPGKRKALDALLAADRSFSVIFILLPNGDHYLSHPYSIQQSLKKYNLADRPYFQEATRSKKTAISDSIQGADGMPAVVIDTPLLNQSGEIYAHFGGVLYLRHVSYLLSHNNIAPFDYGMLVDRKGMLIGHSDTNLIGGPHELSEASHPLLSRSPTAKLDAVFGQWQDEQGVAWLGFVHRLDSGWQFILARRLDSVLAEAAPAIRQTTLLVALILLITSGIGLGLVMRFLQRWEAADDQLHQARDDLERRVNERTAQLSESQARLQKSHDFYLTVLERFPALIWRAGLDTKCNYFNSTWLEFTGRSLEQENGDGWAEGVHPDDLQACVTTYQDSFKARQPFAMEYRLRRHDGEYRWLLDMGRPFINQEGEFAGYLGTCFDVTERHEAAEQLGLVASVFTYAREGITITNPEGKIVDVNQAFCEITGYQREEVIGKNPSLLKSEHQSPEFYTAMWAELIAVGHWHGEIWNRKKNGELYAELLTISAVRNEAGKTRHYVGIFADITMQKEHERRLEKLAHFDPLTELPNRTLLNDRLYMSIALASRNKTMLAVCMLDLDGFKTVNDHYGHAAGDLLLIEFSRRAQAILRDTDTLSRLGGDEFVILLNDLDTLEQGLEVIRRVLDAANHRYEIEGDAVTVSASVGITVFPDDGVEPELLIRHADQAMYIAKQTGRNRYFLFDPMKDEAARAELSALQRLESALSAGEFELHYQPKVDMPRGLVTGAEALIRWRHPQRGLVYPGDFLPITENNDFAIILGEWVISEAIRQADAWHHQGLALSISINIAARHLSLSDFTPRLALMLSRHPTLPHGRIELEILETAALSDTAHVSQVIEACRELGVSFALDDFGTGYSSLLYLKHLPATTLKIDQSFVRDMQVDAEDLAIVKGVIGLAQAFNRSVIAEGVESIGLGDALLDLGCSHAQGYGIARAMPPAEFRQWLDNWRAPASWQVNRLH</sequence>
<evidence type="ECO:0000259" key="5">
    <source>
        <dbReference type="PROSITE" id="PS50887"/>
    </source>
</evidence>
<dbReference type="InterPro" id="IPR000160">
    <property type="entry name" value="GGDEF_dom"/>
</dbReference>
<dbReference type="Proteomes" id="UP000739411">
    <property type="component" value="Unassembled WGS sequence"/>
</dbReference>
<dbReference type="SMART" id="SM00052">
    <property type="entry name" value="EAL"/>
    <property type="match status" value="1"/>
</dbReference>
<dbReference type="CDD" id="cd12914">
    <property type="entry name" value="PDC1_DGC_like"/>
    <property type="match status" value="1"/>
</dbReference>
<dbReference type="PANTHER" id="PTHR44757:SF2">
    <property type="entry name" value="BIOFILM ARCHITECTURE MAINTENANCE PROTEIN MBAA"/>
    <property type="match status" value="1"/>
</dbReference>
<evidence type="ECO:0000259" key="4">
    <source>
        <dbReference type="PROSITE" id="PS50883"/>
    </source>
</evidence>
<dbReference type="SUPFAM" id="SSF141868">
    <property type="entry name" value="EAL domain-like"/>
    <property type="match status" value="1"/>
</dbReference>
<evidence type="ECO:0000259" key="2">
    <source>
        <dbReference type="PROSITE" id="PS50112"/>
    </source>
</evidence>
<dbReference type="Pfam" id="PF13426">
    <property type="entry name" value="PAS_9"/>
    <property type="match status" value="1"/>
</dbReference>
<name>A0A935MS41_9RHOO</name>
<dbReference type="NCBIfam" id="TIGR00254">
    <property type="entry name" value="GGDEF"/>
    <property type="match status" value="1"/>
</dbReference>
<gene>
    <name evidence="6" type="ORF">IPJ38_02295</name>
</gene>
<dbReference type="Pfam" id="PF00563">
    <property type="entry name" value="EAL"/>
    <property type="match status" value="1"/>
</dbReference>
<reference evidence="6 7" key="1">
    <citation type="submission" date="2020-10" db="EMBL/GenBank/DDBJ databases">
        <title>Connecting structure to function with the recovery of over 1000 high-quality activated sludge metagenome-assembled genomes encoding full-length rRNA genes using long-read sequencing.</title>
        <authorList>
            <person name="Singleton C.M."/>
            <person name="Petriglieri F."/>
            <person name="Kristensen J.M."/>
            <person name="Kirkegaard R.H."/>
            <person name="Michaelsen T.Y."/>
            <person name="Andersen M.H."/>
            <person name="Karst S.M."/>
            <person name="Dueholm M.S."/>
            <person name="Nielsen P.H."/>
            <person name="Albertsen M."/>
        </authorList>
    </citation>
    <scope>NUCLEOTIDE SEQUENCE [LARGE SCALE GENOMIC DNA]</scope>
    <source>
        <strain evidence="6">EsbW_18-Q3-R4-48_BATAC.463</strain>
    </source>
</reference>
<dbReference type="CDD" id="cd01948">
    <property type="entry name" value="EAL"/>
    <property type="match status" value="1"/>
</dbReference>
<dbReference type="InterPro" id="IPR000014">
    <property type="entry name" value="PAS"/>
</dbReference>
<feature type="coiled-coil region" evidence="1">
    <location>
        <begin position="322"/>
        <end position="356"/>
    </location>
</feature>
<dbReference type="InterPro" id="IPR000700">
    <property type="entry name" value="PAS-assoc_C"/>
</dbReference>
<dbReference type="InterPro" id="IPR035965">
    <property type="entry name" value="PAS-like_dom_sf"/>
</dbReference>
<feature type="domain" description="EAL" evidence="4">
    <location>
        <begin position="781"/>
        <end position="1035"/>
    </location>
</feature>
<feature type="domain" description="PAS" evidence="2">
    <location>
        <begin position="482"/>
        <end position="528"/>
    </location>
</feature>
<dbReference type="SUPFAM" id="SSF55073">
    <property type="entry name" value="Nucleotide cyclase"/>
    <property type="match status" value="1"/>
</dbReference>
<dbReference type="InterPro" id="IPR035919">
    <property type="entry name" value="EAL_sf"/>
</dbReference>
<organism evidence="6 7">
    <name type="scientific">Candidatus Dechloromonas phosphorivorans</name>
    <dbReference type="NCBI Taxonomy" id="2899244"/>
    <lineage>
        <taxon>Bacteria</taxon>
        <taxon>Pseudomonadati</taxon>
        <taxon>Pseudomonadota</taxon>
        <taxon>Betaproteobacteria</taxon>
        <taxon>Rhodocyclales</taxon>
        <taxon>Azonexaceae</taxon>
        <taxon>Dechloromonas</taxon>
    </lineage>
</organism>
<dbReference type="InterPro" id="IPR052155">
    <property type="entry name" value="Biofilm_reg_signaling"/>
</dbReference>
<dbReference type="Pfam" id="PF00990">
    <property type="entry name" value="GGDEF"/>
    <property type="match status" value="1"/>
</dbReference>
<evidence type="ECO:0000313" key="6">
    <source>
        <dbReference type="EMBL" id="MBK7414109.1"/>
    </source>
</evidence>
<dbReference type="PROSITE" id="PS50113">
    <property type="entry name" value="PAC"/>
    <property type="match status" value="2"/>
</dbReference>
<dbReference type="Pfam" id="PF08447">
    <property type="entry name" value="PAS_3"/>
    <property type="match status" value="1"/>
</dbReference>
<dbReference type="Gene3D" id="3.30.70.270">
    <property type="match status" value="1"/>
</dbReference>
<dbReference type="FunFam" id="3.30.450.20:FF:000099">
    <property type="entry name" value="Sensory box sensor histidine kinase"/>
    <property type="match status" value="1"/>
</dbReference>
<dbReference type="EMBL" id="JADJMS010000006">
    <property type="protein sequence ID" value="MBK7414109.1"/>
    <property type="molecule type" value="Genomic_DNA"/>
</dbReference>
<dbReference type="PROSITE" id="PS50887">
    <property type="entry name" value="GGDEF"/>
    <property type="match status" value="1"/>
</dbReference>
<proteinExistence type="predicted"/>
<dbReference type="PROSITE" id="PS50883">
    <property type="entry name" value="EAL"/>
    <property type="match status" value="1"/>
</dbReference>
<dbReference type="InterPro" id="IPR043128">
    <property type="entry name" value="Rev_trsase/Diguanyl_cyclase"/>
</dbReference>
<evidence type="ECO:0000256" key="1">
    <source>
        <dbReference type="SAM" id="Coils"/>
    </source>
</evidence>
<dbReference type="Gene3D" id="3.20.20.450">
    <property type="entry name" value="EAL domain"/>
    <property type="match status" value="1"/>
</dbReference>
<dbReference type="InterPro" id="IPR029787">
    <property type="entry name" value="Nucleotide_cyclase"/>
</dbReference>
<protein>
    <submittedName>
        <fullName evidence="6">EAL domain-containing protein</fullName>
    </submittedName>
</protein>
<dbReference type="GO" id="GO:0003824">
    <property type="term" value="F:catalytic activity"/>
    <property type="evidence" value="ECO:0007669"/>
    <property type="project" value="UniProtKB-ARBA"/>
</dbReference>
<evidence type="ECO:0000313" key="7">
    <source>
        <dbReference type="Proteomes" id="UP000739411"/>
    </source>
</evidence>
<dbReference type="SMART" id="SM00086">
    <property type="entry name" value="PAC"/>
    <property type="match status" value="2"/>
</dbReference>
<dbReference type="FunFam" id="3.30.70.270:FF:000001">
    <property type="entry name" value="Diguanylate cyclase domain protein"/>
    <property type="match status" value="1"/>
</dbReference>
<feature type="domain" description="GGDEF" evidence="5">
    <location>
        <begin position="639"/>
        <end position="772"/>
    </location>
</feature>
<dbReference type="PROSITE" id="PS50112">
    <property type="entry name" value="PAS"/>
    <property type="match status" value="1"/>
</dbReference>
<dbReference type="SMART" id="SM00267">
    <property type="entry name" value="GGDEF"/>
    <property type="match status" value="1"/>
</dbReference>
<dbReference type="SUPFAM" id="SSF55785">
    <property type="entry name" value="PYP-like sensor domain (PAS domain)"/>
    <property type="match status" value="2"/>
</dbReference>
<dbReference type="CDD" id="cd00130">
    <property type="entry name" value="PAS"/>
    <property type="match status" value="2"/>
</dbReference>
<dbReference type="NCBIfam" id="TIGR00229">
    <property type="entry name" value="sensory_box"/>
    <property type="match status" value="2"/>
</dbReference>
<feature type="domain" description="PAC" evidence="3">
    <location>
        <begin position="555"/>
        <end position="607"/>
    </location>
</feature>